<keyword evidence="4" id="KW-0456">Lyase</keyword>
<gene>
    <name evidence="4" type="ORF">KOF26_06805</name>
</gene>
<dbReference type="InterPro" id="IPR027278">
    <property type="entry name" value="ACCD_DCysDesulf"/>
</dbReference>
<dbReference type="NCBIfam" id="TIGR01275">
    <property type="entry name" value="ACC_deam_rel"/>
    <property type="match status" value="1"/>
</dbReference>
<keyword evidence="2" id="KW-0663">Pyridoxal phosphate</keyword>
<evidence type="ECO:0000256" key="1">
    <source>
        <dbReference type="ARBA" id="ARBA00001933"/>
    </source>
</evidence>
<dbReference type="InterPro" id="IPR005966">
    <property type="entry name" value="D-Cys_desShydrase"/>
</dbReference>
<dbReference type="Proteomes" id="UP000776276">
    <property type="component" value="Unassembled WGS sequence"/>
</dbReference>
<evidence type="ECO:0000256" key="2">
    <source>
        <dbReference type="ARBA" id="ARBA00022898"/>
    </source>
</evidence>
<evidence type="ECO:0000313" key="5">
    <source>
        <dbReference type="Proteomes" id="UP000776276"/>
    </source>
</evidence>
<feature type="domain" description="Tryptophan synthase beta chain-like PALP" evidence="3">
    <location>
        <begin position="10"/>
        <end position="318"/>
    </location>
</feature>
<dbReference type="NCBIfam" id="NF003031">
    <property type="entry name" value="PRK03910.1-4"/>
    <property type="match status" value="1"/>
</dbReference>
<dbReference type="InterPro" id="IPR001926">
    <property type="entry name" value="TrpB-like_PALP"/>
</dbReference>
<dbReference type="PANTHER" id="PTHR43780:SF2">
    <property type="entry name" value="1-AMINOCYCLOPROPANE-1-CARBOXYLATE DEAMINASE-RELATED"/>
    <property type="match status" value="1"/>
</dbReference>
<comment type="cofactor">
    <cofactor evidence="1">
        <name>pyridoxal 5'-phosphate</name>
        <dbReference type="ChEBI" id="CHEBI:597326"/>
    </cofactor>
</comment>
<name>A0ABS6BK29_9SPHN</name>
<sequence>MHLSRFPRVRLGHLPTPLEPLERLSKRLGGPRLWIKRDDCTGLAGGGNKTRKLEFLIADALREGADTIITQGATQSNHARQTAAAAAKFGLACHLLLEDRTGYTSADYRLNGNVLLDRLHGAALSERPAGADMNAEMAALAEALRGKDRKPYVIPGGGSNPVGALGYVNAAFELVAQANDRGLQIGHIVHATGSAGTQAGLVTGLVALNAAIPVLGVGVRAPKERQEQSVLDLATRTAHRLGLPGIVRREHVVANCDYVGQGYGLPTEGMIEAVSLFAETEGVLLDPVYSGKGAAGLIDLVRKGFFPANSDVVFVHTGGAVALAAYRAAFGQPDHL</sequence>
<dbReference type="EC" id="4.4.1.15" evidence="4"/>
<comment type="caution">
    <text evidence="4">The sequence shown here is derived from an EMBL/GenBank/DDBJ whole genome shotgun (WGS) entry which is preliminary data.</text>
</comment>
<dbReference type="RefSeq" id="WP_216322242.1">
    <property type="nucleotide sequence ID" value="NZ_JAHKRT010000003.1"/>
</dbReference>
<evidence type="ECO:0000313" key="4">
    <source>
        <dbReference type="EMBL" id="MBU3077575.1"/>
    </source>
</evidence>
<dbReference type="PANTHER" id="PTHR43780">
    <property type="entry name" value="1-AMINOCYCLOPROPANE-1-CARBOXYLATE DEAMINASE-RELATED"/>
    <property type="match status" value="1"/>
</dbReference>
<keyword evidence="5" id="KW-1185">Reference proteome</keyword>
<dbReference type="EMBL" id="JAHKRT010000003">
    <property type="protein sequence ID" value="MBU3077575.1"/>
    <property type="molecule type" value="Genomic_DNA"/>
</dbReference>
<dbReference type="PIRSF" id="PIRSF006278">
    <property type="entry name" value="ACCD_DCysDesulf"/>
    <property type="match status" value="1"/>
</dbReference>
<organism evidence="4 5">
    <name type="scientific">Sphingomonas quercus</name>
    <dbReference type="NCBI Taxonomy" id="2842451"/>
    <lineage>
        <taxon>Bacteria</taxon>
        <taxon>Pseudomonadati</taxon>
        <taxon>Pseudomonadota</taxon>
        <taxon>Alphaproteobacteria</taxon>
        <taxon>Sphingomonadales</taxon>
        <taxon>Sphingomonadaceae</taxon>
        <taxon>Sphingomonas</taxon>
    </lineage>
</organism>
<protein>
    <submittedName>
        <fullName evidence="4">D-cysteine desulfhydrase</fullName>
        <ecNumber evidence="4">4.4.1.15</ecNumber>
    </submittedName>
</protein>
<reference evidence="4 5" key="1">
    <citation type="submission" date="2021-06" db="EMBL/GenBank/DDBJ databases">
        <title>Sphingomonas sp. XMGL2, whole genome shotgun sequencing project.</title>
        <authorList>
            <person name="Zhao G."/>
            <person name="Shen L."/>
        </authorList>
    </citation>
    <scope>NUCLEOTIDE SEQUENCE [LARGE SCALE GENOMIC DNA]</scope>
    <source>
        <strain evidence="4 5">XMGL2</strain>
    </source>
</reference>
<dbReference type="Pfam" id="PF00291">
    <property type="entry name" value="PALP"/>
    <property type="match status" value="1"/>
</dbReference>
<proteinExistence type="predicted"/>
<evidence type="ECO:0000259" key="3">
    <source>
        <dbReference type="Pfam" id="PF00291"/>
    </source>
</evidence>
<dbReference type="GO" id="GO:0019148">
    <property type="term" value="F:D-cysteine desulfhydrase activity"/>
    <property type="evidence" value="ECO:0007669"/>
    <property type="project" value="UniProtKB-EC"/>
</dbReference>
<accession>A0ABS6BK29</accession>